<evidence type="ECO:0000313" key="1">
    <source>
        <dbReference type="EMBL" id="KAJ0113516.1"/>
    </source>
</evidence>
<proteinExistence type="predicted"/>
<dbReference type="Proteomes" id="UP001164250">
    <property type="component" value="Chromosome 1"/>
</dbReference>
<evidence type="ECO:0000313" key="2">
    <source>
        <dbReference type="Proteomes" id="UP001164250"/>
    </source>
</evidence>
<accession>A0ACC1CDA1</accession>
<reference evidence="2" key="1">
    <citation type="journal article" date="2023" name="G3 (Bethesda)">
        <title>Genome assembly and association tests identify interacting loci associated with vigor, precocity, and sex in interspecific pistachio rootstocks.</title>
        <authorList>
            <person name="Palmer W."/>
            <person name="Jacygrad E."/>
            <person name="Sagayaradj S."/>
            <person name="Cavanaugh K."/>
            <person name="Han R."/>
            <person name="Bertier L."/>
            <person name="Beede B."/>
            <person name="Kafkas S."/>
            <person name="Golino D."/>
            <person name="Preece J."/>
            <person name="Michelmore R."/>
        </authorList>
    </citation>
    <scope>NUCLEOTIDE SEQUENCE [LARGE SCALE GENOMIC DNA]</scope>
</reference>
<sequence length="172" mass="19217">MTLLHKGIAGQARDAAHESVAGLSQAAMGLTTATDGQCLASLRCRALCHLPNQWRIRKCFFDAFLNAADLVGNRMYSCYKCRNLVSRHDDIVSKGFQATSGRAFLFSHAINIAEGPKENRHLITGLHTVADVFCSDCGETLGWKYERAYDESQKYKEGKVVLENFKIVKENW</sequence>
<dbReference type="EMBL" id="CM047897">
    <property type="protein sequence ID" value="KAJ0113516.1"/>
    <property type="molecule type" value="Genomic_DNA"/>
</dbReference>
<protein>
    <submittedName>
        <fullName evidence="1">Uncharacterized protein</fullName>
    </submittedName>
</protein>
<comment type="caution">
    <text evidence="1">The sequence shown here is derived from an EMBL/GenBank/DDBJ whole genome shotgun (WGS) entry which is preliminary data.</text>
</comment>
<keyword evidence="2" id="KW-1185">Reference proteome</keyword>
<organism evidence="1 2">
    <name type="scientific">Pistacia atlantica</name>
    <dbReference type="NCBI Taxonomy" id="434234"/>
    <lineage>
        <taxon>Eukaryota</taxon>
        <taxon>Viridiplantae</taxon>
        <taxon>Streptophyta</taxon>
        <taxon>Embryophyta</taxon>
        <taxon>Tracheophyta</taxon>
        <taxon>Spermatophyta</taxon>
        <taxon>Magnoliopsida</taxon>
        <taxon>eudicotyledons</taxon>
        <taxon>Gunneridae</taxon>
        <taxon>Pentapetalae</taxon>
        <taxon>rosids</taxon>
        <taxon>malvids</taxon>
        <taxon>Sapindales</taxon>
        <taxon>Anacardiaceae</taxon>
        <taxon>Pistacia</taxon>
    </lineage>
</organism>
<name>A0ACC1CDA1_9ROSI</name>
<gene>
    <name evidence="1" type="ORF">Patl1_00647</name>
</gene>